<dbReference type="SUPFAM" id="SSF53474">
    <property type="entry name" value="alpha/beta-Hydrolases"/>
    <property type="match status" value="1"/>
</dbReference>
<dbReference type="AlphaFoldDB" id="A0A0J9EAR6"/>
<dbReference type="InterPro" id="IPR016032">
    <property type="entry name" value="Sig_transdc_resp-reg_C-effctor"/>
</dbReference>
<dbReference type="RefSeq" id="WP_082152340.1">
    <property type="nucleotide sequence ID" value="NZ_LFTY01000001.1"/>
</dbReference>
<dbReference type="GO" id="GO:0006355">
    <property type="term" value="P:regulation of DNA-templated transcription"/>
    <property type="evidence" value="ECO:0007669"/>
    <property type="project" value="InterPro"/>
</dbReference>
<dbReference type="GO" id="GO:0003677">
    <property type="term" value="F:DNA binding"/>
    <property type="evidence" value="ECO:0007669"/>
    <property type="project" value="InterPro"/>
</dbReference>
<dbReference type="EMBL" id="LFTY01000001">
    <property type="protein sequence ID" value="KMW59880.1"/>
    <property type="molecule type" value="Genomic_DNA"/>
</dbReference>
<dbReference type="PATRIC" id="fig|1675527.3.peg.43"/>
<reference evidence="2 3" key="1">
    <citation type="submission" date="2015-06" db="EMBL/GenBank/DDBJ databases">
        <title>Draft genome sequence of an Alphaproteobacteria species associated to the Mediterranean sponge Oscarella lobularis.</title>
        <authorList>
            <person name="Jourda C."/>
            <person name="Santini S."/>
            <person name="Claverie J.-M."/>
        </authorList>
    </citation>
    <scope>NUCLEOTIDE SEQUENCE [LARGE SCALE GENOMIC DNA]</scope>
    <source>
        <strain evidence="2">IGS</strain>
    </source>
</reference>
<keyword evidence="2" id="KW-0378">Hydrolase</keyword>
<proteinExistence type="predicted"/>
<feature type="domain" description="HTH luxR-type" evidence="1">
    <location>
        <begin position="197"/>
        <end position="262"/>
    </location>
</feature>
<dbReference type="GO" id="GO:0016787">
    <property type="term" value="F:hydrolase activity"/>
    <property type="evidence" value="ECO:0007669"/>
    <property type="project" value="UniProtKB-KW"/>
</dbReference>
<dbReference type="Gene3D" id="1.10.10.10">
    <property type="entry name" value="Winged helix-like DNA-binding domain superfamily/Winged helix DNA-binding domain"/>
    <property type="match status" value="1"/>
</dbReference>
<protein>
    <submittedName>
        <fullName evidence="2">Transcriptional regulator, LuxR family/hydrolase, alpha/beta fold family</fullName>
    </submittedName>
</protein>
<evidence type="ECO:0000313" key="2">
    <source>
        <dbReference type="EMBL" id="KMW59880.1"/>
    </source>
</evidence>
<dbReference type="Gene3D" id="3.40.50.1820">
    <property type="entry name" value="alpha/beta hydrolase"/>
    <property type="match status" value="1"/>
</dbReference>
<dbReference type="OrthoDB" id="8107794at2"/>
<dbReference type="InterPro" id="IPR000792">
    <property type="entry name" value="Tscrpt_reg_LuxR_C"/>
</dbReference>
<gene>
    <name evidence="2" type="ORF">AIOL_000029</name>
</gene>
<dbReference type="InterPro" id="IPR029058">
    <property type="entry name" value="AB_hydrolase_fold"/>
</dbReference>
<evidence type="ECO:0000259" key="1">
    <source>
        <dbReference type="PROSITE" id="PS50043"/>
    </source>
</evidence>
<organism evidence="2 3">
    <name type="scientific">Candidatus Rhodobacter oscarellae</name>
    <dbReference type="NCBI Taxonomy" id="1675527"/>
    <lineage>
        <taxon>Bacteria</taxon>
        <taxon>Pseudomonadati</taxon>
        <taxon>Pseudomonadota</taxon>
        <taxon>Alphaproteobacteria</taxon>
        <taxon>Rhodobacterales</taxon>
        <taxon>Rhodobacter group</taxon>
        <taxon>Rhodobacter</taxon>
    </lineage>
</organism>
<evidence type="ECO:0000313" key="3">
    <source>
        <dbReference type="Proteomes" id="UP000037178"/>
    </source>
</evidence>
<name>A0A0J9EAR6_9RHOB</name>
<sequence>MPEGTSSGLDTDHALILDRIYEIALDPSFLEDFIQLWADADLAEQFAPGKDGAASAFDAYFNAHLERAEAFLRRGDTSPPDAQDHLKPYASFAAFTVNTSLVVEDVNAGAKAAFDVQAGDTLASLDIPQDVQASLLRLTRDVLHRPDCLERLLKAEAQTKQGTMLFRIVRVTQTADREPVALLVSTYIHWRESVGTILKQAFQLTQAEQGVVRRLTEGQDTKSIANARGTTVGTVREQLKSIISKMNVRSQADVVRLALTLGEFPQAQAAETRPSQAPETAFAAKGRWLQSEVWKPFKSVTLPDGRHMTYHDMGPQSGNPILFSHMGSAMVRWTPAMVHSAFEHNLRVICPIRAGYGHSDNLRTDADVLSTTSADAVFLLQHLGLSRLPYAIHGSDFPFAADLVARHPEVVSELIGIGARPCLPNGLDVQGAGQWQRFFVWAARHNPGLARFAAKAVMMMAKRIGPEAMLRKLCQDSPADLMLLETDEVRQILVANLELMAGPSTNAAQAFAMEYVAFHADWSHLMQRMRHIPVRVYIAEQDPTIDINAISALRTAYPWMHFEIVPNAGLALMYQQHDKLIPILAEAARGTRTMKLASKPDLKLAVDAG</sequence>
<comment type="caution">
    <text evidence="2">The sequence shown here is derived from an EMBL/GenBank/DDBJ whole genome shotgun (WGS) entry which is preliminary data.</text>
</comment>
<accession>A0A0J9EAR6</accession>
<dbReference type="Proteomes" id="UP000037178">
    <property type="component" value="Unassembled WGS sequence"/>
</dbReference>
<dbReference type="SMART" id="SM00421">
    <property type="entry name" value="HTH_LUXR"/>
    <property type="match status" value="1"/>
</dbReference>
<dbReference type="PROSITE" id="PS50043">
    <property type="entry name" value="HTH_LUXR_2"/>
    <property type="match status" value="1"/>
</dbReference>
<dbReference type="InterPro" id="IPR036388">
    <property type="entry name" value="WH-like_DNA-bd_sf"/>
</dbReference>
<dbReference type="SUPFAM" id="SSF46894">
    <property type="entry name" value="C-terminal effector domain of the bipartite response regulators"/>
    <property type="match status" value="1"/>
</dbReference>
<keyword evidence="3" id="KW-1185">Reference proteome</keyword>
<dbReference type="STRING" id="1675527.AIOL_000029"/>
<dbReference type="Pfam" id="PF00196">
    <property type="entry name" value="GerE"/>
    <property type="match status" value="1"/>
</dbReference>